<reference evidence="1 2" key="2">
    <citation type="journal article" date="2022" name="Mol. Ecol. Resour.">
        <title>The genomes of chicory, endive, great burdock and yacon provide insights into Asteraceae paleo-polyploidization history and plant inulin production.</title>
        <authorList>
            <person name="Fan W."/>
            <person name="Wang S."/>
            <person name="Wang H."/>
            <person name="Wang A."/>
            <person name="Jiang F."/>
            <person name="Liu H."/>
            <person name="Zhao H."/>
            <person name="Xu D."/>
            <person name="Zhang Y."/>
        </authorList>
    </citation>
    <scope>NUCLEOTIDE SEQUENCE [LARGE SCALE GENOMIC DNA]</scope>
    <source>
        <strain evidence="2">cv. Yunnan</strain>
        <tissue evidence="1">Leaves</tissue>
    </source>
</reference>
<evidence type="ECO:0000313" key="2">
    <source>
        <dbReference type="Proteomes" id="UP001056120"/>
    </source>
</evidence>
<proteinExistence type="predicted"/>
<gene>
    <name evidence="1" type="ORF">L1987_00556</name>
</gene>
<evidence type="ECO:0000313" key="1">
    <source>
        <dbReference type="EMBL" id="KAI3826508.1"/>
    </source>
</evidence>
<keyword evidence="2" id="KW-1185">Reference proteome</keyword>
<sequence>MATEQKASPATAKSNGKRKIIKDDVPEKFLIARCSSSNSHNHESNGAKSTSKLSEQVEVSGEVIVVDDSAQVSPAANGNYVSKKMEKTKKVKDETEEKEGSLLYQIPMNRVSRIVKSEDPNARITQEAVYIINKG</sequence>
<comment type="caution">
    <text evidence="1">The sequence shown here is derived from an EMBL/GenBank/DDBJ whole genome shotgun (WGS) entry which is preliminary data.</text>
</comment>
<accession>A0ACB9K2N8</accession>
<dbReference type="EMBL" id="CM042018">
    <property type="protein sequence ID" value="KAI3826508.1"/>
    <property type="molecule type" value="Genomic_DNA"/>
</dbReference>
<reference evidence="2" key="1">
    <citation type="journal article" date="2022" name="Mol. Ecol. Resour.">
        <title>The genomes of chicory, endive, great burdock and yacon provide insights into Asteraceae palaeo-polyploidization history and plant inulin production.</title>
        <authorList>
            <person name="Fan W."/>
            <person name="Wang S."/>
            <person name="Wang H."/>
            <person name="Wang A."/>
            <person name="Jiang F."/>
            <person name="Liu H."/>
            <person name="Zhao H."/>
            <person name="Xu D."/>
            <person name="Zhang Y."/>
        </authorList>
    </citation>
    <scope>NUCLEOTIDE SEQUENCE [LARGE SCALE GENOMIC DNA]</scope>
    <source>
        <strain evidence="2">cv. Yunnan</strain>
    </source>
</reference>
<protein>
    <submittedName>
        <fullName evidence="1">Uncharacterized protein</fullName>
    </submittedName>
</protein>
<name>A0ACB9K2N8_9ASTR</name>
<dbReference type="Proteomes" id="UP001056120">
    <property type="component" value="Linkage Group LG01"/>
</dbReference>
<organism evidence="1 2">
    <name type="scientific">Smallanthus sonchifolius</name>
    <dbReference type="NCBI Taxonomy" id="185202"/>
    <lineage>
        <taxon>Eukaryota</taxon>
        <taxon>Viridiplantae</taxon>
        <taxon>Streptophyta</taxon>
        <taxon>Embryophyta</taxon>
        <taxon>Tracheophyta</taxon>
        <taxon>Spermatophyta</taxon>
        <taxon>Magnoliopsida</taxon>
        <taxon>eudicotyledons</taxon>
        <taxon>Gunneridae</taxon>
        <taxon>Pentapetalae</taxon>
        <taxon>asterids</taxon>
        <taxon>campanulids</taxon>
        <taxon>Asterales</taxon>
        <taxon>Asteraceae</taxon>
        <taxon>Asteroideae</taxon>
        <taxon>Heliantheae alliance</taxon>
        <taxon>Millerieae</taxon>
        <taxon>Smallanthus</taxon>
    </lineage>
</organism>